<dbReference type="RefSeq" id="WP_133289352.1">
    <property type="nucleotide sequence ID" value="NZ_SMSJ01000017.1"/>
</dbReference>
<proteinExistence type="predicted"/>
<evidence type="ECO:0000256" key="1">
    <source>
        <dbReference type="ARBA" id="ARBA00022729"/>
    </source>
</evidence>
<keyword evidence="1 4" id="KW-0732">Signal</keyword>
<feature type="binding site" evidence="3">
    <location>
        <position position="211"/>
    </location>
    <ligand>
        <name>substrate</name>
    </ligand>
</feature>
<dbReference type="GO" id="GO:0031317">
    <property type="term" value="C:tripartite ATP-independent periplasmic transporter complex"/>
    <property type="evidence" value="ECO:0007669"/>
    <property type="project" value="InterPro"/>
</dbReference>
<dbReference type="InterPro" id="IPR018389">
    <property type="entry name" value="DctP_fam"/>
</dbReference>
<dbReference type="OrthoDB" id="9780733at2"/>
<feature type="chain" id="PRO_5020758889" evidence="4">
    <location>
        <begin position="23"/>
        <end position="359"/>
    </location>
</feature>
<feature type="binding site" evidence="3">
    <location>
        <position position="237"/>
    </location>
    <ligand>
        <name>substrate</name>
    </ligand>
</feature>
<evidence type="ECO:0000256" key="2">
    <source>
        <dbReference type="PIRSR" id="PIRSR039026-1"/>
    </source>
</evidence>
<dbReference type="AlphaFoldDB" id="A0A4R5QFT2"/>
<feature type="signal peptide" evidence="4">
    <location>
        <begin position="1"/>
        <end position="22"/>
    </location>
</feature>
<protein>
    <submittedName>
        <fullName evidence="5">ABC transporter substrate-binding protein</fullName>
    </submittedName>
</protein>
<dbReference type="PANTHER" id="PTHR33376">
    <property type="match status" value="1"/>
</dbReference>
<dbReference type="Proteomes" id="UP000295096">
    <property type="component" value="Unassembled WGS sequence"/>
</dbReference>
<feature type="binding site" evidence="2">
    <location>
        <position position="153"/>
    </location>
    <ligand>
        <name>substrate</name>
    </ligand>
</feature>
<dbReference type="InterPro" id="IPR038404">
    <property type="entry name" value="TRAP_DctP_sf"/>
</dbReference>
<gene>
    <name evidence="5" type="ORF">E2C06_14630</name>
</gene>
<evidence type="ECO:0000256" key="4">
    <source>
        <dbReference type="SAM" id="SignalP"/>
    </source>
</evidence>
<dbReference type="GO" id="GO:0055085">
    <property type="term" value="P:transmembrane transport"/>
    <property type="evidence" value="ECO:0007669"/>
    <property type="project" value="InterPro"/>
</dbReference>
<dbReference type="InterPro" id="IPR026289">
    <property type="entry name" value="SBP_TakP-like"/>
</dbReference>
<dbReference type="Pfam" id="PF03480">
    <property type="entry name" value="DctP"/>
    <property type="match status" value="1"/>
</dbReference>
<keyword evidence="3" id="KW-0479">Metal-binding</keyword>
<dbReference type="EMBL" id="SMSJ01000017">
    <property type="protein sequence ID" value="TDH61773.1"/>
    <property type="molecule type" value="Genomic_DNA"/>
</dbReference>
<dbReference type="GO" id="GO:0046872">
    <property type="term" value="F:metal ion binding"/>
    <property type="evidence" value="ECO:0007669"/>
    <property type="project" value="UniProtKB-KW"/>
</dbReference>
<dbReference type="Gene3D" id="3.40.190.10">
    <property type="entry name" value="Periplasmic binding protein-like II"/>
    <property type="match status" value="1"/>
</dbReference>
<name>A0A4R5QFT2_9PROT</name>
<feature type="binding site" evidence="3">
    <location>
        <position position="212"/>
    </location>
    <ligand>
        <name>Na(+)</name>
        <dbReference type="ChEBI" id="CHEBI:29101"/>
    </ligand>
</feature>
<evidence type="ECO:0000313" key="5">
    <source>
        <dbReference type="EMBL" id="TDH61773.1"/>
    </source>
</evidence>
<keyword evidence="6" id="KW-1185">Reference proteome</keyword>
<evidence type="ECO:0000313" key="6">
    <source>
        <dbReference type="Proteomes" id="UP000295096"/>
    </source>
</evidence>
<dbReference type="Gene3D" id="3.40.190.170">
    <property type="entry name" value="Bacterial extracellular solute-binding protein, family 7"/>
    <property type="match status" value="1"/>
</dbReference>
<accession>A0A4R5QFT2</accession>
<sequence length="359" mass="40121">MNRRSILGAAAAAPVLAAPAIAQTQNPEIRWRLQSSFPKNLDILFFGAETISKRVAELTDNRFQIRAFSAGEIAPPLQVLDAVQNGTIECGQTALYYYIGKDPALSFFTSMPFGGNYRQQGAWMKRGGGNELCAEMLREFNCIGFLCGDTGTQMGGWFRNEVKSLADMQGLKFRIAGLGGRVFQRIGAVPTLVPASDIYPALERGTIDAAEFVGPYDDEKLGFQRVAKYYYGPGFWEPCARGHLVIGQKAWDPLPDAYKSAIQVACIETELEMVARYDHQNPLALRRLVAAGAQLRAWPRDVLQASWKATHEMIEEMAAKDARFKRIWESYKPYRDDQFQWARIADNAYDNFAFTAAAR</sequence>
<reference evidence="5 6" key="1">
    <citation type="journal article" date="2016" name="J. Microbiol.">
        <title>Dankookia rubra gen. nov., sp. nov., an alphaproteobacterium isolated from sediment of a shallow stream.</title>
        <authorList>
            <person name="Kim W.H."/>
            <person name="Kim D.H."/>
            <person name="Kang K."/>
            <person name="Ahn T.Y."/>
        </authorList>
    </citation>
    <scope>NUCLEOTIDE SEQUENCE [LARGE SCALE GENOMIC DNA]</scope>
    <source>
        <strain evidence="5 6">JCM30602</strain>
    </source>
</reference>
<dbReference type="NCBIfam" id="NF037995">
    <property type="entry name" value="TRAP_S1"/>
    <property type="match status" value="1"/>
</dbReference>
<evidence type="ECO:0000256" key="3">
    <source>
        <dbReference type="PIRSR" id="PIRSR039026-2"/>
    </source>
</evidence>
<organism evidence="5 6">
    <name type="scientific">Dankookia rubra</name>
    <dbReference type="NCBI Taxonomy" id="1442381"/>
    <lineage>
        <taxon>Bacteria</taxon>
        <taxon>Pseudomonadati</taxon>
        <taxon>Pseudomonadota</taxon>
        <taxon>Alphaproteobacteria</taxon>
        <taxon>Acetobacterales</taxon>
        <taxon>Roseomonadaceae</taxon>
        <taxon>Dankookia</taxon>
    </lineage>
</organism>
<comment type="caution">
    <text evidence="5">The sequence shown here is derived from an EMBL/GenBank/DDBJ whole genome shotgun (WGS) entry which is preliminary data.</text>
</comment>
<dbReference type="PIRSF" id="PIRSF039026">
    <property type="entry name" value="SiaP"/>
    <property type="match status" value="1"/>
</dbReference>
<feature type="binding site" evidence="2">
    <location>
        <position position="174"/>
    </location>
    <ligand>
        <name>substrate</name>
    </ligand>
</feature>
<dbReference type="PANTHER" id="PTHR33376:SF5">
    <property type="entry name" value="EXTRACYTOPLASMIC SOLUTE RECEPTOR PROTEIN"/>
    <property type="match status" value="1"/>
</dbReference>